<dbReference type="AlphaFoldDB" id="A0A2J6PUM4"/>
<evidence type="ECO:0000256" key="5">
    <source>
        <dbReference type="ARBA" id="ARBA00038359"/>
    </source>
</evidence>
<evidence type="ECO:0000256" key="3">
    <source>
        <dbReference type="ARBA" id="ARBA00022989"/>
    </source>
</evidence>
<dbReference type="PANTHER" id="PTHR33048">
    <property type="entry name" value="PTH11-LIKE INTEGRAL MEMBRANE PROTEIN (AFU_ORTHOLOGUE AFUA_5G11245)"/>
    <property type="match status" value="1"/>
</dbReference>
<dbReference type="InterPro" id="IPR049326">
    <property type="entry name" value="Rhodopsin_dom_fungi"/>
</dbReference>
<proteinExistence type="inferred from homology"/>
<protein>
    <recommendedName>
        <fullName evidence="8">Rhodopsin domain-containing protein</fullName>
    </recommendedName>
</protein>
<dbReference type="Pfam" id="PF20684">
    <property type="entry name" value="Fung_rhodopsin"/>
    <property type="match status" value="1"/>
</dbReference>
<dbReference type="GO" id="GO:0016020">
    <property type="term" value="C:membrane"/>
    <property type="evidence" value="ECO:0007669"/>
    <property type="project" value="UniProtKB-SubCell"/>
</dbReference>
<sequence length="379" mass="42440">MAIQDRGPQVEATAITFLILSWIAVCLRCYVKLYMIKLFRINDWLAVLSLVSFTFFCTVVLTGEKMGTGRHIQDVPKKDFSVAMMWWFCGEISYITTTGLIKATIGMFLLQMCTKTYQKFTIWMVIIVSTLFSLAYIPVLIFQCYPISYFWTRFLGGSGKCMPATVIADMMYTHGAISTWSDWTLGILPAFLVWNLNMNPRTKVSVALILGLGALGSTASIVRFPYIHQLTKTEDFLWDNTDVSIWSTVEPGIGIVASSMATMRPLFVAFFSRSKLFGSTTHGNTHPRNKGPELGFFRRKGKMSVDEIELHSDVGKTIRVTTTVTNTQSSLPGRKRDASSNSSESERALKGEDKWGGDLDTHTVEHVGYRTTVEARAAV</sequence>
<evidence type="ECO:0000256" key="4">
    <source>
        <dbReference type="ARBA" id="ARBA00023136"/>
    </source>
</evidence>
<keyword evidence="10" id="KW-1185">Reference proteome</keyword>
<evidence type="ECO:0000259" key="8">
    <source>
        <dbReference type="Pfam" id="PF20684"/>
    </source>
</evidence>
<evidence type="ECO:0000256" key="6">
    <source>
        <dbReference type="SAM" id="MobiDB-lite"/>
    </source>
</evidence>
<feature type="transmembrane region" description="Helical" evidence="7">
    <location>
        <begin position="12"/>
        <end position="31"/>
    </location>
</feature>
<evidence type="ECO:0000313" key="9">
    <source>
        <dbReference type="EMBL" id="PMD17730.1"/>
    </source>
</evidence>
<dbReference type="OrthoDB" id="4682787at2759"/>
<feature type="domain" description="Rhodopsin" evidence="8">
    <location>
        <begin position="27"/>
        <end position="268"/>
    </location>
</feature>
<dbReference type="Proteomes" id="UP000235672">
    <property type="component" value="Unassembled WGS sequence"/>
</dbReference>
<keyword evidence="3 7" id="KW-1133">Transmembrane helix</keyword>
<gene>
    <name evidence="9" type="ORF">NA56DRAFT_265113</name>
</gene>
<feature type="region of interest" description="Disordered" evidence="6">
    <location>
        <begin position="325"/>
        <end position="360"/>
    </location>
</feature>
<evidence type="ECO:0000256" key="7">
    <source>
        <dbReference type="SAM" id="Phobius"/>
    </source>
</evidence>
<feature type="transmembrane region" description="Helical" evidence="7">
    <location>
        <begin position="171"/>
        <end position="194"/>
    </location>
</feature>
<feature type="compositionally biased region" description="Basic and acidic residues" evidence="6">
    <location>
        <begin position="334"/>
        <end position="360"/>
    </location>
</feature>
<reference evidence="9 10" key="1">
    <citation type="submission" date="2016-05" db="EMBL/GenBank/DDBJ databases">
        <title>A degradative enzymes factory behind the ericoid mycorrhizal symbiosis.</title>
        <authorList>
            <consortium name="DOE Joint Genome Institute"/>
            <person name="Martino E."/>
            <person name="Morin E."/>
            <person name="Grelet G."/>
            <person name="Kuo A."/>
            <person name="Kohler A."/>
            <person name="Daghino S."/>
            <person name="Barry K."/>
            <person name="Choi C."/>
            <person name="Cichocki N."/>
            <person name="Clum A."/>
            <person name="Copeland A."/>
            <person name="Hainaut M."/>
            <person name="Haridas S."/>
            <person name="Labutti K."/>
            <person name="Lindquist E."/>
            <person name="Lipzen A."/>
            <person name="Khouja H.-R."/>
            <person name="Murat C."/>
            <person name="Ohm R."/>
            <person name="Olson A."/>
            <person name="Spatafora J."/>
            <person name="Veneault-Fourrey C."/>
            <person name="Henrissat B."/>
            <person name="Grigoriev I."/>
            <person name="Martin F."/>
            <person name="Perotto S."/>
        </authorList>
    </citation>
    <scope>NUCLEOTIDE SEQUENCE [LARGE SCALE GENOMIC DNA]</scope>
    <source>
        <strain evidence="9 10">UAMH 7357</strain>
    </source>
</reference>
<feature type="transmembrane region" description="Helical" evidence="7">
    <location>
        <begin position="43"/>
        <end position="63"/>
    </location>
</feature>
<organism evidence="9 10">
    <name type="scientific">Hyaloscypha hepaticicola</name>
    <dbReference type="NCBI Taxonomy" id="2082293"/>
    <lineage>
        <taxon>Eukaryota</taxon>
        <taxon>Fungi</taxon>
        <taxon>Dikarya</taxon>
        <taxon>Ascomycota</taxon>
        <taxon>Pezizomycotina</taxon>
        <taxon>Leotiomycetes</taxon>
        <taxon>Helotiales</taxon>
        <taxon>Hyaloscyphaceae</taxon>
        <taxon>Hyaloscypha</taxon>
    </lineage>
</organism>
<feature type="transmembrane region" description="Helical" evidence="7">
    <location>
        <begin position="83"/>
        <end position="110"/>
    </location>
</feature>
<dbReference type="InterPro" id="IPR052337">
    <property type="entry name" value="SAT4-like"/>
</dbReference>
<name>A0A2J6PUM4_9HELO</name>
<comment type="subcellular location">
    <subcellularLocation>
        <location evidence="1">Membrane</location>
        <topology evidence="1">Multi-pass membrane protein</topology>
    </subcellularLocation>
</comment>
<feature type="transmembrane region" description="Helical" evidence="7">
    <location>
        <begin position="122"/>
        <end position="151"/>
    </location>
</feature>
<comment type="similarity">
    <text evidence="5">Belongs to the SAT4 family.</text>
</comment>
<evidence type="ECO:0000256" key="2">
    <source>
        <dbReference type="ARBA" id="ARBA00022692"/>
    </source>
</evidence>
<evidence type="ECO:0000256" key="1">
    <source>
        <dbReference type="ARBA" id="ARBA00004141"/>
    </source>
</evidence>
<evidence type="ECO:0000313" key="10">
    <source>
        <dbReference type="Proteomes" id="UP000235672"/>
    </source>
</evidence>
<dbReference type="EMBL" id="KZ613498">
    <property type="protein sequence ID" value="PMD17730.1"/>
    <property type="molecule type" value="Genomic_DNA"/>
</dbReference>
<keyword evidence="4 7" id="KW-0472">Membrane</keyword>
<dbReference type="PANTHER" id="PTHR33048:SF96">
    <property type="entry name" value="INTEGRAL MEMBRANE PROTEIN"/>
    <property type="match status" value="1"/>
</dbReference>
<accession>A0A2J6PUM4</accession>
<feature type="transmembrane region" description="Helical" evidence="7">
    <location>
        <begin position="206"/>
        <end position="226"/>
    </location>
</feature>
<keyword evidence="2 7" id="KW-0812">Transmembrane</keyword>